<dbReference type="GO" id="GO:0005794">
    <property type="term" value="C:Golgi apparatus"/>
    <property type="evidence" value="ECO:0007669"/>
    <property type="project" value="UniProtKB-SubCell"/>
</dbReference>
<gene>
    <name evidence="12" type="ORF">LAMI_0D08768G</name>
</gene>
<evidence type="ECO:0000256" key="8">
    <source>
        <dbReference type="ARBA" id="ARBA00023329"/>
    </source>
</evidence>
<dbReference type="AlphaFoldDB" id="A0A1G4JD76"/>
<keyword evidence="9" id="KW-0333">Golgi apparatus</keyword>
<dbReference type="SUPFAM" id="SSF48371">
    <property type="entry name" value="ARM repeat"/>
    <property type="match status" value="1"/>
</dbReference>
<evidence type="ECO:0000256" key="3">
    <source>
        <dbReference type="ARBA" id="ARBA00015717"/>
    </source>
</evidence>
<comment type="subunit">
    <text evidence="9">Adaptor protein complex 3 (AP-3) is a heterotetramer.</text>
</comment>
<comment type="function">
    <text evidence="9">Part of the AP-3 complex, an adaptor-related complex which is not clathrin-associated. The complex is associated with the Golgi region as well as more peripheral structures. It facilitates the budding of vesicles from the Golgi membrane.</text>
</comment>
<dbReference type="OrthoDB" id="10264595at2759"/>
<name>A0A1G4JD76_9SACH</name>
<feature type="compositionally biased region" description="Basic residues" evidence="10">
    <location>
        <begin position="889"/>
        <end position="904"/>
    </location>
</feature>
<proteinExistence type="inferred from homology"/>
<dbReference type="FunFam" id="1.25.10.10:FF:000251">
    <property type="entry name" value="AP-3 complex subunit delta"/>
    <property type="match status" value="1"/>
</dbReference>
<dbReference type="GO" id="GO:0030665">
    <property type="term" value="C:clathrin-coated vesicle membrane"/>
    <property type="evidence" value="ECO:0007669"/>
    <property type="project" value="UniProtKB-SubCell"/>
</dbReference>
<evidence type="ECO:0000256" key="10">
    <source>
        <dbReference type="SAM" id="MobiDB-lite"/>
    </source>
</evidence>
<dbReference type="GO" id="GO:0030123">
    <property type="term" value="C:AP-3 adaptor complex"/>
    <property type="evidence" value="ECO:0007669"/>
    <property type="project" value="InterPro"/>
</dbReference>
<dbReference type="InterPro" id="IPR016024">
    <property type="entry name" value="ARM-type_fold"/>
</dbReference>
<keyword evidence="8" id="KW-0968">Cytoplasmic vesicle</keyword>
<feature type="region of interest" description="Disordered" evidence="10">
    <location>
        <begin position="846"/>
        <end position="924"/>
    </location>
</feature>
<evidence type="ECO:0000256" key="4">
    <source>
        <dbReference type="ARBA" id="ARBA00022448"/>
    </source>
</evidence>
<keyword evidence="5" id="KW-0677">Repeat</keyword>
<keyword evidence="6 9" id="KW-0653">Protein transport</keyword>
<comment type="subcellular location">
    <subcellularLocation>
        <location evidence="1">Cytoplasmic vesicle</location>
        <location evidence="1">Clathrin-coated vesicle membrane</location>
        <topology evidence="1">Peripheral membrane protein</topology>
        <orientation evidence="1">Cytoplasmic side</orientation>
    </subcellularLocation>
    <subcellularLocation>
        <location evidence="9">Golgi apparatus</location>
    </subcellularLocation>
</comment>
<organism evidence="12 13">
    <name type="scientific">Lachancea mirantina</name>
    <dbReference type="NCBI Taxonomy" id="1230905"/>
    <lineage>
        <taxon>Eukaryota</taxon>
        <taxon>Fungi</taxon>
        <taxon>Dikarya</taxon>
        <taxon>Ascomycota</taxon>
        <taxon>Saccharomycotina</taxon>
        <taxon>Saccharomycetes</taxon>
        <taxon>Saccharomycetales</taxon>
        <taxon>Saccharomycetaceae</taxon>
        <taxon>Lachancea</taxon>
    </lineage>
</organism>
<feature type="compositionally biased region" description="Polar residues" evidence="10">
    <location>
        <begin position="819"/>
        <end position="832"/>
    </location>
</feature>
<dbReference type="InterPro" id="IPR002553">
    <property type="entry name" value="Clathrin/coatomer_adapt-like_N"/>
</dbReference>
<evidence type="ECO:0000256" key="2">
    <source>
        <dbReference type="ARBA" id="ARBA00006613"/>
    </source>
</evidence>
<evidence type="ECO:0000256" key="1">
    <source>
        <dbReference type="ARBA" id="ARBA00004145"/>
    </source>
</evidence>
<feature type="compositionally biased region" description="Polar residues" evidence="10">
    <location>
        <begin position="846"/>
        <end position="860"/>
    </location>
</feature>
<dbReference type="Gene3D" id="1.25.10.10">
    <property type="entry name" value="Leucine-rich Repeat Variant"/>
    <property type="match status" value="1"/>
</dbReference>
<evidence type="ECO:0000256" key="5">
    <source>
        <dbReference type="ARBA" id="ARBA00022737"/>
    </source>
</evidence>
<evidence type="ECO:0000313" key="12">
    <source>
        <dbReference type="EMBL" id="SCU88098.1"/>
    </source>
</evidence>
<feature type="compositionally biased region" description="Basic and acidic residues" evidence="10">
    <location>
        <begin position="808"/>
        <end position="818"/>
    </location>
</feature>
<sequence>MTSAFAPSTEEVMQRLRPFGLFFEKSLKDLIKGIRAHSETPEQLGQFLSQALSECREEVNSAEFNLKTNAVLKLTYLEMYGYDMSWANFHILEVMSSNKIQQKRVGYLAASQSFYKDSDILMLATNLLKKDLKYDGLNDKVKMGIALSGLSTMVTSSLARDLCDDLISMLSSNRPYIRKKAIAALFKVFLDFPEALRDNFESFVARLEDEDSSVVSATISVICELSKKNPVPFIPLSPLFYEMLINIDNNWIIIRLLKLFTNLSQVESKLKPKLLPKILELMDLTSATSVIYESINCIVKGGMLGDTDLDTAMNCLEQITKFCNSNDPNLRYVSVVLFYKIGKINTEFISEYDDLVILLLKDVDISIRSRALELLEGAANEDNLPKTVKILLKQFIEKNTVPLSRSEKSSGTMDQFKTIEVDMPAFYKVKMAFTILKICSMNSYANLVDFEWYITVLRDLCFVSMELKDENLGRKLGEEWRNILVKVPEMRGKAMGAVLELVSSNDISTYLPSVLKECIWCIGEYSNLVDNGDDLITLLMRVKFTAADIGQILIHALLKIFSNWCNNRGSAEPIEVKRLVEQLITFLETYSLSKFVEVQERSYEYLEFLKLCDESIDVNIQELPLLITDVLPSLFNSYELNPISLGTQKRLQSNVTIDLETPFLSESDLQNLLNRSEYKLEAGENIPENLSDDSDSSIFSQHDDLHSPDLLKEEEYTRVDTKRQSDEIQRKIDRQTNPFYLDDGDDARVIRQKSNSLVDLEPEESPGVSNAIRLSKDERIPVENPQKKNKKKKRLQVLADETVPDTHPSTESDEHHDNNSATSGNTFSNKINLRNRSKLEGFDFASNKSLTPLSPDSTGEAQADLDKLRAKFANQSLEDSAQDEEVIVIKRKKPRKSKKSKKKPKDKENSANDKQDTHQNAGEV</sequence>
<dbReference type="STRING" id="1230905.A0A1G4JD76"/>
<protein>
    <recommendedName>
        <fullName evidence="3 9">AP-3 complex subunit delta</fullName>
    </recommendedName>
</protein>
<reference evidence="12 13" key="1">
    <citation type="submission" date="2016-03" db="EMBL/GenBank/DDBJ databases">
        <authorList>
            <person name="Devillers H."/>
        </authorList>
    </citation>
    <scope>NUCLEOTIDE SEQUENCE [LARGE SCALE GENOMIC DNA]</scope>
    <source>
        <strain evidence="12">CBS 11717</strain>
    </source>
</reference>
<feature type="compositionally biased region" description="Basic and acidic residues" evidence="10">
    <location>
        <begin position="701"/>
        <end position="734"/>
    </location>
</feature>
<dbReference type="InterPro" id="IPR011989">
    <property type="entry name" value="ARM-like"/>
</dbReference>
<feature type="domain" description="Clathrin/coatomer adaptor adaptin-like N-terminal" evidence="11">
    <location>
        <begin position="50"/>
        <end position="610"/>
    </location>
</feature>
<dbReference type="GO" id="GO:0010008">
    <property type="term" value="C:endosome membrane"/>
    <property type="evidence" value="ECO:0007669"/>
    <property type="project" value="TreeGrafter"/>
</dbReference>
<dbReference type="InterPro" id="IPR017105">
    <property type="entry name" value="AP3_complex_dsu"/>
</dbReference>
<evidence type="ECO:0000259" key="11">
    <source>
        <dbReference type="Pfam" id="PF01602"/>
    </source>
</evidence>
<accession>A0A1G4JD76</accession>
<comment type="similarity">
    <text evidence="2 9">Belongs to the adaptor complexes large subunit family.</text>
</comment>
<dbReference type="PANTHER" id="PTHR22781:SF12">
    <property type="entry name" value="AP-3 COMPLEX SUBUNIT DELTA-1"/>
    <property type="match status" value="1"/>
</dbReference>
<dbReference type="GO" id="GO:0006623">
    <property type="term" value="P:protein targeting to vacuole"/>
    <property type="evidence" value="ECO:0007669"/>
    <property type="project" value="TreeGrafter"/>
</dbReference>
<keyword evidence="13" id="KW-1185">Reference proteome</keyword>
<evidence type="ECO:0000256" key="6">
    <source>
        <dbReference type="ARBA" id="ARBA00022927"/>
    </source>
</evidence>
<dbReference type="Proteomes" id="UP000191024">
    <property type="component" value="Chromosome D"/>
</dbReference>
<dbReference type="GO" id="GO:0006896">
    <property type="term" value="P:Golgi to vacuole transport"/>
    <property type="evidence" value="ECO:0007669"/>
    <property type="project" value="TreeGrafter"/>
</dbReference>
<dbReference type="Pfam" id="PF01602">
    <property type="entry name" value="Adaptin_N"/>
    <property type="match status" value="1"/>
</dbReference>
<dbReference type="EMBL" id="LT598463">
    <property type="protein sequence ID" value="SCU88098.1"/>
    <property type="molecule type" value="Genomic_DNA"/>
</dbReference>
<dbReference type="PIRSF" id="PIRSF037092">
    <property type="entry name" value="AP3_complex_delta"/>
    <property type="match status" value="1"/>
</dbReference>
<keyword evidence="4 9" id="KW-0813">Transport</keyword>
<dbReference type="PANTHER" id="PTHR22781">
    <property type="entry name" value="DELTA ADAPTIN-RELATED"/>
    <property type="match status" value="1"/>
</dbReference>
<feature type="region of interest" description="Disordered" evidence="10">
    <location>
        <begin position="686"/>
        <end position="832"/>
    </location>
</feature>
<evidence type="ECO:0000256" key="7">
    <source>
        <dbReference type="ARBA" id="ARBA00023136"/>
    </source>
</evidence>
<evidence type="ECO:0000256" key="9">
    <source>
        <dbReference type="PIRNR" id="PIRNR037092"/>
    </source>
</evidence>
<keyword evidence="7" id="KW-0472">Membrane</keyword>
<feature type="compositionally biased region" description="Basic and acidic residues" evidence="10">
    <location>
        <begin position="905"/>
        <end position="917"/>
    </location>
</feature>
<evidence type="ECO:0000313" key="13">
    <source>
        <dbReference type="Proteomes" id="UP000191024"/>
    </source>
</evidence>